<evidence type="ECO:0000259" key="5">
    <source>
        <dbReference type="PROSITE" id="PS51352"/>
    </source>
</evidence>
<dbReference type="InterPro" id="IPR013766">
    <property type="entry name" value="Thioredoxin_domain"/>
</dbReference>
<reference evidence="6 7" key="1">
    <citation type="submission" date="2019-08" db="EMBL/GenBank/DDBJ databases">
        <title>Seonamhaeicola sediminis sp. nov., isolated from marine sediment.</title>
        <authorList>
            <person name="Cao W.R."/>
        </authorList>
    </citation>
    <scope>NUCLEOTIDE SEQUENCE [LARGE SCALE GENOMIC DNA]</scope>
    <source>
        <strain evidence="6 7">B011</strain>
    </source>
</reference>
<dbReference type="PANTHER" id="PTHR12151">
    <property type="entry name" value="ELECTRON TRANSPORT PROTIN SCO1/SENC FAMILY MEMBER"/>
    <property type="match status" value="1"/>
</dbReference>
<proteinExistence type="inferred from homology"/>
<sequence length="196" mass="22390">MNTFKLFLCLAVVTFGCKRVEKKIPIVSSNLNKPESVKKLEAFEIYNHLGEKVALNSYKGQLQVVNFFFSTCPSICPAMENEIEGIATTNRSEDVVFLSVTINPEQDTIPVLWDHASQFLNKPENWFFLRTEPEDLLTVAKMYLATIDTSQNQFYHTSNAVLIDTDLNIRGLYDLLNSQEVDFLKEDIAILLKEKD</sequence>
<comment type="similarity">
    <text evidence="1">Belongs to the SCO1/2 family.</text>
</comment>
<evidence type="ECO:0000313" key="7">
    <source>
        <dbReference type="Proteomes" id="UP000323930"/>
    </source>
</evidence>
<dbReference type="AlphaFoldDB" id="A0A5D0HT36"/>
<dbReference type="PANTHER" id="PTHR12151:SF25">
    <property type="entry name" value="LINALOOL DEHYDRATASE_ISOMERASE DOMAIN-CONTAINING PROTEIN"/>
    <property type="match status" value="1"/>
</dbReference>
<gene>
    <name evidence="6" type="ORF">FUA24_14275</name>
</gene>
<dbReference type="PROSITE" id="PS51257">
    <property type="entry name" value="PROKAR_LIPOPROTEIN"/>
    <property type="match status" value="1"/>
</dbReference>
<name>A0A5D0HT36_9FLAO</name>
<keyword evidence="3" id="KW-0479">Metal-binding</keyword>
<accession>A0A5D0HT36</accession>
<dbReference type="InterPro" id="IPR003782">
    <property type="entry name" value="SCO1/SenC"/>
</dbReference>
<dbReference type="PROSITE" id="PS51352">
    <property type="entry name" value="THIOREDOXIN_2"/>
    <property type="match status" value="1"/>
</dbReference>
<evidence type="ECO:0000256" key="2">
    <source>
        <dbReference type="ARBA" id="ARBA00023008"/>
    </source>
</evidence>
<feature type="domain" description="Thioredoxin" evidence="5">
    <location>
        <begin position="34"/>
        <end position="193"/>
    </location>
</feature>
<keyword evidence="7" id="KW-1185">Reference proteome</keyword>
<feature type="binding site" evidence="3">
    <location>
        <position position="156"/>
    </location>
    <ligand>
        <name>Cu cation</name>
        <dbReference type="ChEBI" id="CHEBI:23378"/>
    </ligand>
</feature>
<evidence type="ECO:0000256" key="3">
    <source>
        <dbReference type="PIRSR" id="PIRSR603782-1"/>
    </source>
</evidence>
<dbReference type="EMBL" id="VSDQ01000679">
    <property type="protein sequence ID" value="TYA74486.1"/>
    <property type="molecule type" value="Genomic_DNA"/>
</dbReference>
<organism evidence="6 7">
    <name type="scientific">Seonamhaeicola marinus</name>
    <dbReference type="NCBI Taxonomy" id="1912246"/>
    <lineage>
        <taxon>Bacteria</taxon>
        <taxon>Pseudomonadati</taxon>
        <taxon>Bacteroidota</taxon>
        <taxon>Flavobacteriia</taxon>
        <taxon>Flavobacteriales</taxon>
        <taxon>Flavobacteriaceae</taxon>
    </lineage>
</organism>
<dbReference type="RefSeq" id="WP_148543464.1">
    <property type="nucleotide sequence ID" value="NZ_VSDQ01000679.1"/>
</dbReference>
<comment type="caution">
    <text evidence="6">The sequence shown here is derived from an EMBL/GenBank/DDBJ whole genome shotgun (WGS) entry which is preliminary data.</text>
</comment>
<keyword evidence="4" id="KW-1015">Disulfide bond</keyword>
<dbReference type="CDD" id="cd02968">
    <property type="entry name" value="SCO"/>
    <property type="match status" value="1"/>
</dbReference>
<dbReference type="GO" id="GO:0046872">
    <property type="term" value="F:metal ion binding"/>
    <property type="evidence" value="ECO:0007669"/>
    <property type="project" value="UniProtKB-KW"/>
</dbReference>
<evidence type="ECO:0000256" key="4">
    <source>
        <dbReference type="PIRSR" id="PIRSR603782-2"/>
    </source>
</evidence>
<feature type="disulfide bond" description="Redox-active" evidence="4">
    <location>
        <begin position="72"/>
        <end position="76"/>
    </location>
</feature>
<dbReference type="Gene3D" id="3.40.30.10">
    <property type="entry name" value="Glutaredoxin"/>
    <property type="match status" value="1"/>
</dbReference>
<evidence type="ECO:0000313" key="6">
    <source>
        <dbReference type="EMBL" id="TYA74486.1"/>
    </source>
</evidence>
<dbReference type="InterPro" id="IPR036249">
    <property type="entry name" value="Thioredoxin-like_sf"/>
</dbReference>
<dbReference type="Pfam" id="PF02630">
    <property type="entry name" value="SCO1-SenC"/>
    <property type="match status" value="1"/>
</dbReference>
<dbReference type="Proteomes" id="UP000323930">
    <property type="component" value="Unassembled WGS sequence"/>
</dbReference>
<dbReference type="OrthoDB" id="9811998at2"/>
<keyword evidence="2 3" id="KW-0186">Copper</keyword>
<dbReference type="SUPFAM" id="SSF52833">
    <property type="entry name" value="Thioredoxin-like"/>
    <property type="match status" value="1"/>
</dbReference>
<evidence type="ECO:0000256" key="1">
    <source>
        <dbReference type="ARBA" id="ARBA00010996"/>
    </source>
</evidence>
<protein>
    <submittedName>
        <fullName evidence="6">SCO family protein</fullName>
    </submittedName>
</protein>
<feature type="binding site" evidence="3">
    <location>
        <position position="76"/>
    </location>
    <ligand>
        <name>Cu cation</name>
        <dbReference type="ChEBI" id="CHEBI:23378"/>
    </ligand>
</feature>
<feature type="binding site" evidence="3">
    <location>
        <position position="72"/>
    </location>
    <ligand>
        <name>Cu cation</name>
        <dbReference type="ChEBI" id="CHEBI:23378"/>
    </ligand>
</feature>